<dbReference type="PANTHER" id="PTHR11266:SF17">
    <property type="entry name" value="PROTEIN MPV17"/>
    <property type="match status" value="1"/>
</dbReference>
<dbReference type="GO" id="GO:0016020">
    <property type="term" value="C:membrane"/>
    <property type="evidence" value="ECO:0007669"/>
    <property type="project" value="UniProtKB-SubCell"/>
</dbReference>
<evidence type="ECO:0000256" key="5">
    <source>
        <dbReference type="ARBA" id="ARBA00023136"/>
    </source>
</evidence>
<sequence length="215" mass="24241">MPSFVILFNQTLPHSHQLQILLYTRDNMGIWSRYNALLEAQPLLVKAMTSLTGFTIGDILAQNFVNQDGQAYDPMRTIRLGSFGFLVHGTTGHYFYGFLDSKLPGTKPQTVASKVLIDQTIWNPIFGLMFFGYLNLVEGKSFDDYKKKIQSDLKTAVMGSWAVWVPAHTINFAFIPPSQRLLYINSIQIGYNVFLSFLGNKKVDGEEAEGDSKEL</sequence>
<evidence type="ECO:0000313" key="8">
    <source>
        <dbReference type="Proteomes" id="UP001224775"/>
    </source>
</evidence>
<dbReference type="AlphaFoldDB" id="A0AAD8YIE5"/>
<evidence type="ECO:0000256" key="6">
    <source>
        <dbReference type="RuleBase" id="RU363053"/>
    </source>
</evidence>
<comment type="caution">
    <text evidence="7">The sequence shown here is derived from an EMBL/GenBank/DDBJ whole genome shotgun (WGS) entry which is preliminary data.</text>
</comment>
<organism evidence="7 8">
    <name type="scientific">Skeletonema marinoi</name>
    <dbReference type="NCBI Taxonomy" id="267567"/>
    <lineage>
        <taxon>Eukaryota</taxon>
        <taxon>Sar</taxon>
        <taxon>Stramenopiles</taxon>
        <taxon>Ochrophyta</taxon>
        <taxon>Bacillariophyta</taxon>
        <taxon>Coscinodiscophyceae</taxon>
        <taxon>Thalassiosirophycidae</taxon>
        <taxon>Thalassiosirales</taxon>
        <taxon>Skeletonemataceae</taxon>
        <taxon>Skeletonema</taxon>
        <taxon>Skeletonema marinoi-dohrnii complex</taxon>
    </lineage>
</organism>
<keyword evidence="4" id="KW-1133">Transmembrane helix</keyword>
<proteinExistence type="inferred from homology"/>
<gene>
    <name evidence="7" type="ORF">QTG54_003175</name>
</gene>
<name>A0AAD8YIE5_9STRA</name>
<evidence type="ECO:0000256" key="2">
    <source>
        <dbReference type="ARBA" id="ARBA00006824"/>
    </source>
</evidence>
<evidence type="ECO:0000256" key="3">
    <source>
        <dbReference type="ARBA" id="ARBA00022692"/>
    </source>
</evidence>
<dbReference type="GO" id="GO:0005737">
    <property type="term" value="C:cytoplasm"/>
    <property type="evidence" value="ECO:0007669"/>
    <property type="project" value="TreeGrafter"/>
</dbReference>
<evidence type="ECO:0000256" key="1">
    <source>
        <dbReference type="ARBA" id="ARBA00004141"/>
    </source>
</evidence>
<comment type="subcellular location">
    <subcellularLocation>
        <location evidence="1">Membrane</location>
        <topology evidence="1">Multi-pass membrane protein</topology>
    </subcellularLocation>
</comment>
<dbReference type="PANTHER" id="PTHR11266">
    <property type="entry name" value="PEROXISOMAL MEMBRANE PROTEIN 2, PXMP2 MPV17"/>
    <property type="match status" value="1"/>
</dbReference>
<dbReference type="Pfam" id="PF04117">
    <property type="entry name" value="Mpv17_PMP22"/>
    <property type="match status" value="1"/>
</dbReference>
<keyword evidence="5" id="KW-0472">Membrane</keyword>
<dbReference type="Proteomes" id="UP001224775">
    <property type="component" value="Unassembled WGS sequence"/>
</dbReference>
<keyword evidence="3" id="KW-0812">Transmembrane</keyword>
<comment type="similarity">
    <text evidence="2 6">Belongs to the peroxisomal membrane protein PXMP2/4 family.</text>
</comment>
<dbReference type="EMBL" id="JATAAI010000004">
    <property type="protein sequence ID" value="KAK1746568.1"/>
    <property type="molecule type" value="Genomic_DNA"/>
</dbReference>
<reference evidence="7" key="1">
    <citation type="submission" date="2023-06" db="EMBL/GenBank/DDBJ databases">
        <title>Survivors Of The Sea: Transcriptome response of Skeletonema marinoi to long-term dormancy.</title>
        <authorList>
            <person name="Pinder M.I.M."/>
            <person name="Kourtchenko O."/>
            <person name="Robertson E.K."/>
            <person name="Larsson T."/>
            <person name="Maumus F."/>
            <person name="Osuna-Cruz C.M."/>
            <person name="Vancaester E."/>
            <person name="Stenow R."/>
            <person name="Vandepoele K."/>
            <person name="Ploug H."/>
            <person name="Bruchert V."/>
            <person name="Godhe A."/>
            <person name="Topel M."/>
        </authorList>
    </citation>
    <scope>NUCLEOTIDE SEQUENCE</scope>
    <source>
        <strain evidence="7">R05AC</strain>
    </source>
</reference>
<dbReference type="InterPro" id="IPR007248">
    <property type="entry name" value="Mpv17_PMP22"/>
</dbReference>
<evidence type="ECO:0000313" key="7">
    <source>
        <dbReference type="EMBL" id="KAK1746568.1"/>
    </source>
</evidence>
<evidence type="ECO:0000256" key="4">
    <source>
        <dbReference type="ARBA" id="ARBA00022989"/>
    </source>
</evidence>
<accession>A0AAD8YIE5</accession>
<keyword evidence="8" id="KW-1185">Reference proteome</keyword>
<protein>
    <submittedName>
        <fullName evidence="7">Mpv17/PMP22 family protein</fullName>
    </submittedName>
</protein>